<dbReference type="PANTHER" id="PTHR43537:SF44">
    <property type="entry name" value="GNTR FAMILY REGULATORY PROTEIN"/>
    <property type="match status" value="1"/>
</dbReference>
<gene>
    <name evidence="5" type="ORF">MTR62_00925</name>
</gene>
<dbReference type="RefSeq" id="WP_244016398.1">
    <property type="nucleotide sequence ID" value="NZ_JALHLF010000002.1"/>
</dbReference>
<proteinExistence type="predicted"/>
<evidence type="ECO:0000259" key="4">
    <source>
        <dbReference type="SMART" id="SM00895"/>
    </source>
</evidence>
<dbReference type="Pfam" id="PF07729">
    <property type="entry name" value="FCD"/>
    <property type="match status" value="1"/>
</dbReference>
<evidence type="ECO:0000313" key="5">
    <source>
        <dbReference type="EMBL" id="MCJ2181278.1"/>
    </source>
</evidence>
<evidence type="ECO:0000256" key="2">
    <source>
        <dbReference type="ARBA" id="ARBA00023125"/>
    </source>
</evidence>
<evidence type="ECO:0000256" key="3">
    <source>
        <dbReference type="ARBA" id="ARBA00023163"/>
    </source>
</evidence>
<organism evidence="5 6">
    <name type="scientific">Novosphingobium organovorum</name>
    <dbReference type="NCBI Taxonomy" id="2930092"/>
    <lineage>
        <taxon>Bacteria</taxon>
        <taxon>Pseudomonadati</taxon>
        <taxon>Pseudomonadota</taxon>
        <taxon>Alphaproteobacteria</taxon>
        <taxon>Sphingomonadales</taxon>
        <taxon>Sphingomonadaceae</taxon>
        <taxon>Novosphingobium</taxon>
    </lineage>
</organism>
<name>A0ABT0B8V0_9SPHN</name>
<evidence type="ECO:0000313" key="6">
    <source>
        <dbReference type="Proteomes" id="UP001162881"/>
    </source>
</evidence>
<dbReference type="Gene3D" id="1.20.120.530">
    <property type="entry name" value="GntR ligand-binding domain-like"/>
    <property type="match status" value="1"/>
</dbReference>
<keyword evidence="3" id="KW-0804">Transcription</keyword>
<sequence length="154" mass="16573">MLLAWMADAAPTHGFVRSLFQLHLVIAPSAAQIAARSRTERHVSALGHALETMAERTLETPEGQRAGEDFHKVLIEATGNELLVSLAAAIGAAGGWPRFLRHRPPGDVNDPIARHRALFEAILNRDGLAAFAATRSLVRETERAALALLGIDST</sequence>
<keyword evidence="6" id="KW-1185">Reference proteome</keyword>
<dbReference type="PANTHER" id="PTHR43537">
    <property type="entry name" value="TRANSCRIPTIONAL REGULATOR, GNTR FAMILY"/>
    <property type="match status" value="1"/>
</dbReference>
<dbReference type="SMART" id="SM00895">
    <property type="entry name" value="FCD"/>
    <property type="match status" value="1"/>
</dbReference>
<protein>
    <submittedName>
        <fullName evidence="5">FCD domain-containing protein</fullName>
    </submittedName>
</protein>
<dbReference type="InterPro" id="IPR011711">
    <property type="entry name" value="GntR_C"/>
</dbReference>
<dbReference type="Proteomes" id="UP001162881">
    <property type="component" value="Unassembled WGS sequence"/>
</dbReference>
<keyword evidence="1" id="KW-0805">Transcription regulation</keyword>
<accession>A0ABT0B8V0</accession>
<dbReference type="EMBL" id="JALHLF010000002">
    <property type="protein sequence ID" value="MCJ2181278.1"/>
    <property type="molecule type" value="Genomic_DNA"/>
</dbReference>
<keyword evidence="2" id="KW-0238">DNA-binding</keyword>
<dbReference type="InterPro" id="IPR008920">
    <property type="entry name" value="TF_FadR/GntR_C"/>
</dbReference>
<dbReference type="SUPFAM" id="SSF48008">
    <property type="entry name" value="GntR ligand-binding domain-like"/>
    <property type="match status" value="1"/>
</dbReference>
<evidence type="ECO:0000256" key="1">
    <source>
        <dbReference type="ARBA" id="ARBA00023015"/>
    </source>
</evidence>
<reference evidence="5" key="1">
    <citation type="submission" date="2022-03" db="EMBL/GenBank/DDBJ databases">
        <title>Identification of a novel bacterium isolated from mangrove sediments.</title>
        <authorList>
            <person name="Pan X."/>
        </authorList>
    </citation>
    <scope>NUCLEOTIDE SEQUENCE</scope>
    <source>
        <strain evidence="5">B1949</strain>
    </source>
</reference>
<comment type="caution">
    <text evidence="5">The sequence shown here is derived from an EMBL/GenBank/DDBJ whole genome shotgun (WGS) entry which is preliminary data.</text>
</comment>
<feature type="domain" description="GntR C-terminal" evidence="4">
    <location>
        <begin position="18"/>
        <end position="140"/>
    </location>
</feature>